<comment type="caution">
    <text evidence="1">The sequence shown here is derived from an EMBL/GenBank/DDBJ whole genome shotgun (WGS) entry which is preliminary data.</text>
</comment>
<sequence>MEENFEHPVYDKNTIEFVTVANEFCILLESSSKISKMDFINRSQKLLPLLYLKSSLLPKVENEFEGEIEKFVGEGDWEYIRTAVLEKMGANDEYLEVFDDGMRDSDEPIVASISENFADIYQDLKDFLTSYRIASVEIMNDALWDLNNNFHQYWGQSIVNSLRAIHYLLAHPEKLEDDLNEHGPSSLDRLDMSQSIFSQRQQQWGNQEE</sequence>
<gene>
    <name evidence="1" type="ORF">EO244_04555</name>
</gene>
<dbReference type="AlphaFoldDB" id="A0A4Q1JNC6"/>
<dbReference type="Pfam" id="PF16702">
    <property type="entry name" value="DUF5063"/>
    <property type="match status" value="1"/>
</dbReference>
<accession>A0A4Q1JNC6</accession>
<dbReference type="OrthoDB" id="1116917at2"/>
<name>A0A4Q1JNC6_9BACT</name>
<organism evidence="1 2">
    <name type="scientific">Ancylomarina salipaludis</name>
    <dbReference type="NCBI Taxonomy" id="2501299"/>
    <lineage>
        <taxon>Bacteria</taxon>
        <taxon>Pseudomonadati</taxon>
        <taxon>Bacteroidota</taxon>
        <taxon>Bacteroidia</taxon>
        <taxon>Marinilabiliales</taxon>
        <taxon>Marinifilaceae</taxon>
        <taxon>Ancylomarina</taxon>
    </lineage>
</organism>
<keyword evidence="2" id="KW-1185">Reference proteome</keyword>
<dbReference type="InterPro" id="IPR038312">
    <property type="entry name" value="DUF5063_sf"/>
</dbReference>
<dbReference type="RefSeq" id="WP_129253408.1">
    <property type="nucleotide sequence ID" value="NZ_SAXA01000003.1"/>
</dbReference>
<dbReference type="EMBL" id="SAXA01000003">
    <property type="protein sequence ID" value="RXQ96121.1"/>
    <property type="molecule type" value="Genomic_DNA"/>
</dbReference>
<protein>
    <submittedName>
        <fullName evidence="1">DUF5063 domain-containing protein</fullName>
    </submittedName>
</protein>
<reference evidence="1 2" key="1">
    <citation type="submission" date="2019-01" db="EMBL/GenBank/DDBJ databases">
        <title>Ancylomarina salipaludis sp. nov., isolated from a salt marsh.</title>
        <authorList>
            <person name="Yoon J.-H."/>
        </authorList>
    </citation>
    <scope>NUCLEOTIDE SEQUENCE [LARGE SCALE GENOMIC DNA]</scope>
    <source>
        <strain evidence="1 2">SHSM-M15</strain>
    </source>
</reference>
<dbReference type="Gene3D" id="1.20.120.1550">
    <property type="entry name" value="Protein of unknown function DUF5063"/>
    <property type="match status" value="1"/>
</dbReference>
<dbReference type="InterPro" id="IPR032025">
    <property type="entry name" value="DUF5063"/>
</dbReference>
<proteinExistence type="predicted"/>
<evidence type="ECO:0000313" key="2">
    <source>
        <dbReference type="Proteomes" id="UP000289703"/>
    </source>
</evidence>
<dbReference type="Proteomes" id="UP000289703">
    <property type="component" value="Unassembled WGS sequence"/>
</dbReference>
<evidence type="ECO:0000313" key="1">
    <source>
        <dbReference type="EMBL" id="RXQ96121.1"/>
    </source>
</evidence>